<feature type="region of interest" description="Disordered" evidence="1">
    <location>
        <begin position="433"/>
        <end position="462"/>
    </location>
</feature>
<sequence>MHRVPSQIKTITAPAKAELQLTTKISTVSRNNNHPTQFSTHHIQHTERTAMPQISPLKPVAFALTAGEPEAAEWPPFECYEKSKEATFRLKDRPSLPAFARESNERNRANAGKVRIYAYANILEASEDGTELKEVDAFAGMLNCATGEPWKVLRWDDEVMDINAIVSADKLGFELENEQETDFDEFDFSSYALPFQFSAAGTLPPHETQSTVTSTAPFLTNSANIIPSQARQENYPPLDHFTRDLPTQEERVKALIAATPLSVVQNIANRLNVDPSDLHLVCEASVFETFDEEEFNKGPFTVAECEGFLADIMREGRAMEESAEEVDMEMGGQGEFAGGVQEAGDMPMVARQGEVTAGVQFFGNMAMVDGQGGAAPWSQEGGNVTMEDRQGELAAGFQAVVAQSKEANEQVEAFRHFQPGLLQNQDVINPFPLPSPSLSQQDPHRGLPTPMGMGATAEQSPSRYPFSPLPPFSGQSSILHHGLLLPQPTSQPARRRSQIPVLPDVYPNGLPCVPSQEAAAEMEEQDLGGGVEAAVGGETGQEVEVAGSGGWTRKPKMAELAKTRARGAKGRFLPLQREEQPLPAQTATDSLSTSRPLTITATKIPKPSRNRLADAVYNKIHSLLFRELLAASDKINTNSIAEVVQVEMAGEVEKKALRRAITRNLRRFSTKGWVEEIGATGKGRSRSKKGWKITAAGKVEAERLGAGGEAVEDGEEGGSGEGEEIEGEEEE</sequence>
<dbReference type="AlphaFoldDB" id="A0A3N4IJH8"/>
<accession>A0A3N4IJH8</accession>
<feature type="region of interest" description="Disordered" evidence="1">
    <location>
        <begin position="700"/>
        <end position="731"/>
    </location>
</feature>
<dbReference type="Proteomes" id="UP000275078">
    <property type="component" value="Unassembled WGS sequence"/>
</dbReference>
<keyword evidence="3" id="KW-1185">Reference proteome</keyword>
<name>A0A3N4IJH8_ASCIM</name>
<feature type="compositionally biased region" description="Acidic residues" evidence="1">
    <location>
        <begin position="710"/>
        <end position="731"/>
    </location>
</feature>
<protein>
    <submittedName>
        <fullName evidence="2">Uncharacterized protein</fullName>
    </submittedName>
</protein>
<gene>
    <name evidence="2" type="ORF">BJ508DRAFT_338830</name>
</gene>
<dbReference type="EMBL" id="ML119656">
    <property type="protein sequence ID" value="RPA84858.1"/>
    <property type="molecule type" value="Genomic_DNA"/>
</dbReference>
<evidence type="ECO:0000313" key="2">
    <source>
        <dbReference type="EMBL" id="RPA84858.1"/>
    </source>
</evidence>
<organism evidence="2 3">
    <name type="scientific">Ascobolus immersus RN42</name>
    <dbReference type="NCBI Taxonomy" id="1160509"/>
    <lineage>
        <taxon>Eukaryota</taxon>
        <taxon>Fungi</taxon>
        <taxon>Dikarya</taxon>
        <taxon>Ascomycota</taxon>
        <taxon>Pezizomycotina</taxon>
        <taxon>Pezizomycetes</taxon>
        <taxon>Pezizales</taxon>
        <taxon>Ascobolaceae</taxon>
        <taxon>Ascobolus</taxon>
    </lineage>
</organism>
<evidence type="ECO:0000313" key="3">
    <source>
        <dbReference type="Proteomes" id="UP000275078"/>
    </source>
</evidence>
<evidence type="ECO:0000256" key="1">
    <source>
        <dbReference type="SAM" id="MobiDB-lite"/>
    </source>
</evidence>
<reference evidence="2 3" key="1">
    <citation type="journal article" date="2018" name="Nat. Ecol. Evol.">
        <title>Pezizomycetes genomes reveal the molecular basis of ectomycorrhizal truffle lifestyle.</title>
        <authorList>
            <person name="Murat C."/>
            <person name="Payen T."/>
            <person name="Noel B."/>
            <person name="Kuo A."/>
            <person name="Morin E."/>
            <person name="Chen J."/>
            <person name="Kohler A."/>
            <person name="Krizsan K."/>
            <person name="Balestrini R."/>
            <person name="Da Silva C."/>
            <person name="Montanini B."/>
            <person name="Hainaut M."/>
            <person name="Levati E."/>
            <person name="Barry K.W."/>
            <person name="Belfiori B."/>
            <person name="Cichocki N."/>
            <person name="Clum A."/>
            <person name="Dockter R.B."/>
            <person name="Fauchery L."/>
            <person name="Guy J."/>
            <person name="Iotti M."/>
            <person name="Le Tacon F."/>
            <person name="Lindquist E.A."/>
            <person name="Lipzen A."/>
            <person name="Malagnac F."/>
            <person name="Mello A."/>
            <person name="Molinier V."/>
            <person name="Miyauchi S."/>
            <person name="Poulain J."/>
            <person name="Riccioni C."/>
            <person name="Rubini A."/>
            <person name="Sitrit Y."/>
            <person name="Splivallo R."/>
            <person name="Traeger S."/>
            <person name="Wang M."/>
            <person name="Zifcakova L."/>
            <person name="Wipf D."/>
            <person name="Zambonelli A."/>
            <person name="Paolocci F."/>
            <person name="Nowrousian M."/>
            <person name="Ottonello S."/>
            <person name="Baldrian P."/>
            <person name="Spatafora J.W."/>
            <person name="Henrissat B."/>
            <person name="Nagy L.G."/>
            <person name="Aury J.M."/>
            <person name="Wincker P."/>
            <person name="Grigoriev I.V."/>
            <person name="Bonfante P."/>
            <person name="Martin F.M."/>
        </authorList>
    </citation>
    <scope>NUCLEOTIDE SEQUENCE [LARGE SCALE GENOMIC DNA]</scope>
    <source>
        <strain evidence="2 3">RN42</strain>
    </source>
</reference>
<proteinExistence type="predicted"/>